<feature type="signal peptide" evidence="1">
    <location>
        <begin position="1"/>
        <end position="22"/>
    </location>
</feature>
<evidence type="ECO:0000313" key="3">
    <source>
        <dbReference type="EMBL" id="OJJ55358.1"/>
    </source>
</evidence>
<dbReference type="VEuPathDB" id="FungiDB:ASPSYDRAFT_408701"/>
<dbReference type="PANTHER" id="PTHR31151:SF0">
    <property type="entry name" value="PROLINE-TRNA LIGASE (DUF1680)"/>
    <property type="match status" value="1"/>
</dbReference>
<evidence type="ECO:0000259" key="2">
    <source>
        <dbReference type="Pfam" id="PF07944"/>
    </source>
</evidence>
<evidence type="ECO:0000256" key="1">
    <source>
        <dbReference type="SAM" id="SignalP"/>
    </source>
</evidence>
<feature type="chain" id="PRO_5012679659" description="Non-reducing end beta-L-arabinofuranosidase-like GH127 catalytic domain-containing protein" evidence="1">
    <location>
        <begin position="23"/>
        <end position="688"/>
    </location>
</feature>
<dbReference type="STRING" id="1036612.A0A1L9T7F7"/>
<organism evidence="3 4">
    <name type="scientific">Aspergillus sydowii CBS 593.65</name>
    <dbReference type="NCBI Taxonomy" id="1036612"/>
    <lineage>
        <taxon>Eukaryota</taxon>
        <taxon>Fungi</taxon>
        <taxon>Dikarya</taxon>
        <taxon>Ascomycota</taxon>
        <taxon>Pezizomycotina</taxon>
        <taxon>Eurotiomycetes</taxon>
        <taxon>Eurotiomycetidae</taxon>
        <taxon>Eurotiales</taxon>
        <taxon>Aspergillaceae</taxon>
        <taxon>Aspergillus</taxon>
        <taxon>Aspergillus subgen. Nidulantes</taxon>
    </lineage>
</organism>
<dbReference type="PANTHER" id="PTHR31151">
    <property type="entry name" value="PROLINE-TRNA LIGASE (DUF1680)"/>
    <property type="match status" value="1"/>
</dbReference>
<keyword evidence="1" id="KW-0732">Signal</keyword>
<dbReference type="InterPro" id="IPR008928">
    <property type="entry name" value="6-hairpin_glycosidase_sf"/>
</dbReference>
<evidence type="ECO:0000313" key="4">
    <source>
        <dbReference type="Proteomes" id="UP000184356"/>
    </source>
</evidence>
<dbReference type="GO" id="GO:0005975">
    <property type="term" value="P:carbohydrate metabolic process"/>
    <property type="evidence" value="ECO:0007669"/>
    <property type="project" value="InterPro"/>
</dbReference>
<dbReference type="SUPFAM" id="SSF48208">
    <property type="entry name" value="Six-hairpin glycosidases"/>
    <property type="match status" value="1"/>
</dbReference>
<dbReference type="Proteomes" id="UP000184356">
    <property type="component" value="Unassembled WGS sequence"/>
</dbReference>
<reference evidence="4" key="1">
    <citation type="journal article" date="2017" name="Genome Biol.">
        <title>Comparative genomics reveals high biological diversity and specific adaptations in the industrially and medically important fungal genus Aspergillus.</title>
        <authorList>
            <person name="de Vries R.P."/>
            <person name="Riley R."/>
            <person name="Wiebenga A."/>
            <person name="Aguilar-Osorio G."/>
            <person name="Amillis S."/>
            <person name="Uchima C.A."/>
            <person name="Anderluh G."/>
            <person name="Asadollahi M."/>
            <person name="Askin M."/>
            <person name="Barry K."/>
            <person name="Battaglia E."/>
            <person name="Bayram O."/>
            <person name="Benocci T."/>
            <person name="Braus-Stromeyer S.A."/>
            <person name="Caldana C."/>
            <person name="Canovas D."/>
            <person name="Cerqueira G.C."/>
            <person name="Chen F."/>
            <person name="Chen W."/>
            <person name="Choi C."/>
            <person name="Clum A."/>
            <person name="Dos Santos R.A."/>
            <person name="Damasio A.R."/>
            <person name="Diallinas G."/>
            <person name="Emri T."/>
            <person name="Fekete E."/>
            <person name="Flipphi M."/>
            <person name="Freyberg S."/>
            <person name="Gallo A."/>
            <person name="Gournas C."/>
            <person name="Habgood R."/>
            <person name="Hainaut M."/>
            <person name="Harispe M.L."/>
            <person name="Henrissat B."/>
            <person name="Hilden K.S."/>
            <person name="Hope R."/>
            <person name="Hossain A."/>
            <person name="Karabika E."/>
            <person name="Karaffa L."/>
            <person name="Karanyi Z."/>
            <person name="Krasevec N."/>
            <person name="Kuo A."/>
            <person name="Kusch H."/>
            <person name="LaButti K."/>
            <person name="Lagendijk E.L."/>
            <person name="Lapidus A."/>
            <person name="Levasseur A."/>
            <person name="Lindquist E."/>
            <person name="Lipzen A."/>
            <person name="Logrieco A.F."/>
            <person name="MacCabe A."/>
            <person name="Maekelae M.R."/>
            <person name="Malavazi I."/>
            <person name="Melin P."/>
            <person name="Meyer V."/>
            <person name="Mielnichuk N."/>
            <person name="Miskei M."/>
            <person name="Molnar A.P."/>
            <person name="Mule G."/>
            <person name="Ngan C.Y."/>
            <person name="Orejas M."/>
            <person name="Orosz E."/>
            <person name="Ouedraogo J.P."/>
            <person name="Overkamp K.M."/>
            <person name="Park H.-S."/>
            <person name="Perrone G."/>
            <person name="Piumi F."/>
            <person name="Punt P.J."/>
            <person name="Ram A.F."/>
            <person name="Ramon A."/>
            <person name="Rauscher S."/>
            <person name="Record E."/>
            <person name="Riano-Pachon D.M."/>
            <person name="Robert V."/>
            <person name="Roehrig J."/>
            <person name="Ruller R."/>
            <person name="Salamov A."/>
            <person name="Salih N.S."/>
            <person name="Samson R.A."/>
            <person name="Sandor E."/>
            <person name="Sanguinetti M."/>
            <person name="Schuetze T."/>
            <person name="Sepcic K."/>
            <person name="Shelest E."/>
            <person name="Sherlock G."/>
            <person name="Sophianopoulou V."/>
            <person name="Squina F.M."/>
            <person name="Sun H."/>
            <person name="Susca A."/>
            <person name="Todd R.B."/>
            <person name="Tsang A."/>
            <person name="Unkles S.E."/>
            <person name="van de Wiele N."/>
            <person name="van Rossen-Uffink D."/>
            <person name="Oliveira J.V."/>
            <person name="Vesth T.C."/>
            <person name="Visser J."/>
            <person name="Yu J.-H."/>
            <person name="Zhou M."/>
            <person name="Andersen M.R."/>
            <person name="Archer D.B."/>
            <person name="Baker S.E."/>
            <person name="Benoit I."/>
            <person name="Brakhage A.A."/>
            <person name="Braus G.H."/>
            <person name="Fischer R."/>
            <person name="Frisvad J.C."/>
            <person name="Goldman G.H."/>
            <person name="Houbraken J."/>
            <person name="Oakley B."/>
            <person name="Pocsi I."/>
            <person name="Scazzocchio C."/>
            <person name="Seiboth B."/>
            <person name="vanKuyk P.A."/>
            <person name="Wortman J."/>
            <person name="Dyer P.S."/>
            <person name="Grigoriev I.V."/>
        </authorList>
    </citation>
    <scope>NUCLEOTIDE SEQUENCE [LARGE SCALE GENOMIC DNA]</scope>
    <source>
        <strain evidence="4">CBS 593.65</strain>
    </source>
</reference>
<dbReference type="Pfam" id="PF07944">
    <property type="entry name" value="Beta-AFase-like_GH127_cat"/>
    <property type="match status" value="1"/>
</dbReference>
<feature type="domain" description="Non-reducing end beta-L-arabinofuranosidase-like GH127 catalytic" evidence="2">
    <location>
        <begin position="329"/>
        <end position="428"/>
    </location>
</feature>
<dbReference type="GeneID" id="63762242"/>
<gene>
    <name evidence="3" type="ORF">ASPSYDRAFT_408701</name>
</gene>
<dbReference type="RefSeq" id="XP_040699164.1">
    <property type="nucleotide sequence ID" value="XM_040846169.1"/>
</dbReference>
<name>A0A1L9T7F7_9EURO</name>
<protein>
    <recommendedName>
        <fullName evidence="2">Non-reducing end beta-L-arabinofuranosidase-like GH127 catalytic domain-containing protein</fullName>
    </recommendedName>
</protein>
<sequence>MRLFALLASTLVVMMKAPIARAATNETANPRLTPFQYDTFPLGSIKSSGWLQDQLVLAAEALPGHLFDFYRYVADSTWLGGTYEYSELHEAAPYWFNYIVPLAYTLDDPRLKNQAKAFLDYTLEHQAEDGWLGPETTRQTRGIWARSLLFFALMQYAEADPSETDRIVTAMHKCTALMHSMLQDNFTGLLQDEAEGDNFDPYGFGVSRTHELPLALQWLYENHPRGNQEVIWETMELMFAGGRKGDRDWTTFFVEGVFPVGLPDKTSGFTHGVNLAQGLRYPSVLHRMTQNTSLASQTHDAVRWTEQYQLTRAGSITGDEHLGGKSPQRGSETCMAVEMMFSMAYLYRMYGVNHYADMAERPAFNALPAAISPDWWAHQYVQQTNQPWSRNLTANPFFNVVSYSNTFGLEPNFPCCTVNHAQGYPKYAASSYIRQGHDHVIHALLGPTTLDTLIHGKRVTISCETNYPFYGRLRYTIISDTEFEFSVRIPAWALVSNKSKYRAGQSEWRNLSPTTDYLQSFQIRHGTTVAEVDLHMVPQITEPLNGSVAIYYGPFLYALDIEAANLTYHSPLNWTDRTPLPDADVVPQTRDWVMNPASEWRYAIDPSSITVENLNATGRDLPNPIWAREATPVALWVDGWLIDWEEEMGTAALPPVNPEVKAEPTRVRLIPYGAAKLHIADFPVASRV</sequence>
<dbReference type="OrthoDB" id="5358475at2759"/>
<keyword evidence="4" id="KW-1185">Reference proteome</keyword>
<dbReference type="InterPro" id="IPR012878">
    <property type="entry name" value="Beta-AFase-like_GH127_cat"/>
</dbReference>
<accession>A0A1L9T7F7</accession>
<dbReference type="EMBL" id="KV878592">
    <property type="protein sequence ID" value="OJJ55358.1"/>
    <property type="molecule type" value="Genomic_DNA"/>
</dbReference>
<proteinExistence type="predicted"/>
<dbReference type="AlphaFoldDB" id="A0A1L9T7F7"/>